<sequence length="163" mass="18071">MTLLWSQPHRAAFLAAILLMLLLQVKGTKTQKGSTEKRGLEEKTPPEGLECGFLTRGQHGQLLCMQLLCGWASMSACNTSVVFDALDGVAHFKMGSHCGGGSVREQGQEQYEEHFMASSVGEKWQVVDMVQQEEDFISEAAAVQDRRFYFALCFNLASIMAFL</sequence>
<feature type="signal peptide" evidence="1">
    <location>
        <begin position="1"/>
        <end position="27"/>
    </location>
</feature>
<dbReference type="AlphaFoldDB" id="A0A091CWD4"/>
<evidence type="ECO:0000256" key="1">
    <source>
        <dbReference type="SAM" id="SignalP"/>
    </source>
</evidence>
<organism evidence="2 3">
    <name type="scientific">Fukomys damarensis</name>
    <name type="common">Damaraland mole rat</name>
    <name type="synonym">Cryptomys damarensis</name>
    <dbReference type="NCBI Taxonomy" id="885580"/>
    <lineage>
        <taxon>Eukaryota</taxon>
        <taxon>Metazoa</taxon>
        <taxon>Chordata</taxon>
        <taxon>Craniata</taxon>
        <taxon>Vertebrata</taxon>
        <taxon>Euteleostomi</taxon>
        <taxon>Mammalia</taxon>
        <taxon>Eutheria</taxon>
        <taxon>Euarchontoglires</taxon>
        <taxon>Glires</taxon>
        <taxon>Rodentia</taxon>
        <taxon>Hystricomorpha</taxon>
        <taxon>Bathyergidae</taxon>
        <taxon>Fukomys</taxon>
    </lineage>
</organism>
<dbReference type="Pfam" id="PF15838">
    <property type="entry name" value="LLCFC1"/>
    <property type="match status" value="1"/>
</dbReference>
<gene>
    <name evidence="2" type="ORF">H920_16485</name>
</gene>
<dbReference type="Proteomes" id="UP000028990">
    <property type="component" value="Unassembled WGS sequence"/>
</dbReference>
<name>A0A091CWD4_FUKDA</name>
<accession>A0A091CWD4</accession>
<evidence type="ECO:0000313" key="2">
    <source>
        <dbReference type="EMBL" id="KFO22105.1"/>
    </source>
</evidence>
<dbReference type="InterPro" id="IPR031684">
    <property type="entry name" value="LLCFC1"/>
</dbReference>
<proteinExistence type="predicted"/>
<dbReference type="GO" id="GO:0007342">
    <property type="term" value="P:fusion of sperm to egg plasma membrane involved in single fertilization"/>
    <property type="evidence" value="ECO:0007669"/>
    <property type="project" value="InterPro"/>
</dbReference>
<keyword evidence="1" id="KW-0732">Signal</keyword>
<evidence type="ECO:0000313" key="3">
    <source>
        <dbReference type="Proteomes" id="UP000028990"/>
    </source>
</evidence>
<protein>
    <submittedName>
        <fullName evidence="2">Uncharacterized protein</fullName>
    </submittedName>
</protein>
<dbReference type="EMBL" id="KN124131">
    <property type="protein sequence ID" value="KFO22105.1"/>
    <property type="molecule type" value="Genomic_DNA"/>
</dbReference>
<feature type="chain" id="PRO_5001871120" evidence="1">
    <location>
        <begin position="28"/>
        <end position="163"/>
    </location>
</feature>
<reference evidence="2 3" key="1">
    <citation type="submission" date="2013-11" db="EMBL/GenBank/DDBJ databases">
        <title>The Damaraland mole rat (Fukomys damarensis) genome and evolution of African mole rats.</title>
        <authorList>
            <person name="Gladyshev V.N."/>
            <person name="Fang X."/>
        </authorList>
    </citation>
    <scope>NUCLEOTIDE SEQUENCE [LARGE SCALE GENOMIC DNA]</scope>
    <source>
        <tissue evidence="2">Liver</tissue>
    </source>
</reference>
<dbReference type="PANTHER" id="PTHR37348">
    <property type="entry name" value="LLLL AND CFNLAS MOTIF-CONTAINING PROTEIN 1"/>
    <property type="match status" value="1"/>
</dbReference>
<dbReference type="PANTHER" id="PTHR37348:SF1">
    <property type="entry name" value="SPERM-EGG FUSION PROTEIN LLCFC1"/>
    <property type="match status" value="1"/>
</dbReference>
<keyword evidence="3" id="KW-1185">Reference proteome</keyword>